<dbReference type="PANTHER" id="PTHR11686">
    <property type="entry name" value="GAMMA GLUTAMYL TRANSPEPTIDASE"/>
    <property type="match status" value="1"/>
</dbReference>
<organism evidence="1">
    <name type="scientific">Papilio xuthus</name>
    <name type="common">Asian swallowtail butterfly</name>
    <dbReference type="NCBI Taxonomy" id="66420"/>
    <lineage>
        <taxon>Eukaryota</taxon>
        <taxon>Metazoa</taxon>
        <taxon>Ecdysozoa</taxon>
        <taxon>Arthropoda</taxon>
        <taxon>Hexapoda</taxon>
        <taxon>Insecta</taxon>
        <taxon>Pterygota</taxon>
        <taxon>Neoptera</taxon>
        <taxon>Endopterygota</taxon>
        <taxon>Lepidoptera</taxon>
        <taxon>Glossata</taxon>
        <taxon>Ditrysia</taxon>
        <taxon>Papilionoidea</taxon>
        <taxon>Papilionidae</taxon>
        <taxon>Papilioninae</taxon>
        <taxon>Papilio</taxon>
    </lineage>
</organism>
<gene>
    <name evidence="1" type="primary">LOC106125861</name>
</gene>
<proteinExistence type="predicted"/>
<dbReference type="GeneID" id="106125861"/>
<dbReference type="InterPro" id="IPR029055">
    <property type="entry name" value="Ntn_hydrolases_N"/>
</dbReference>
<dbReference type="Proteomes" id="UP000694872">
    <property type="component" value="Unplaced"/>
</dbReference>
<dbReference type="GO" id="GO:0006751">
    <property type="term" value="P:glutathione catabolic process"/>
    <property type="evidence" value="ECO:0007669"/>
    <property type="project" value="InterPro"/>
</dbReference>
<dbReference type="PANTHER" id="PTHR11686:SF9">
    <property type="entry name" value="RE13973P"/>
    <property type="match status" value="1"/>
</dbReference>
<dbReference type="KEGG" id="pxu:106125861"/>
<feature type="non-terminal residue" evidence="1">
    <location>
        <position position="361"/>
    </location>
</feature>
<accession>A0AAJ7EIL0</accession>
<dbReference type="GO" id="GO:0036374">
    <property type="term" value="F:glutathione hydrolase activity"/>
    <property type="evidence" value="ECO:0007669"/>
    <property type="project" value="InterPro"/>
</dbReference>
<dbReference type="SUPFAM" id="SSF56235">
    <property type="entry name" value="N-terminal nucleophile aminohydrolases (Ntn hydrolases)"/>
    <property type="match status" value="1"/>
</dbReference>
<dbReference type="RefSeq" id="XP_013178725.1">
    <property type="nucleotide sequence ID" value="XM_013323271.1"/>
</dbReference>
<protein>
    <submittedName>
        <fullName evidence="1">Gamma-glutamyltransferase 7-like</fullName>
    </submittedName>
</protein>
<name>A0AAJ7EIL0_PAPXU</name>
<dbReference type="InterPro" id="IPR000101">
    <property type="entry name" value="GGT_peptidase"/>
</dbReference>
<sequence length="361" mass="35680">MALAAAALSERIDNPPPGAVELREDVPLQGGGEARPGCAGPRLIAAAFAALSAAVTLALLTQIYYGDYEVVPHGSVSASVPACSAGGARLLRAGGGALDAAAAAALCLAAAAPHRLAALDASGSLLYWDYRRQHEAAPTLAEWGAAGAVGAGGAAARAWDAQPARPPRLLAALAALHAQLGRLPWSRLLQPAIDYAESLATDEPAATTEAAGAAPGGGAAPGAAVVAQLLRSVQYNSSRGVCCLRYYSGELICSEGRRVRRTTRMHVAVRQAGAVISPANGVSTDTAASAAVTGGAAVAGVAGGWRRDPPGPPLDLAPALIADQHVCGSRYVIGAGSTAALAATARALAAGAPPAAAVEAA</sequence>
<dbReference type="PRINTS" id="PR01210">
    <property type="entry name" value="GGTRANSPTASE"/>
</dbReference>
<evidence type="ECO:0000313" key="1">
    <source>
        <dbReference type="RefSeq" id="XP_013178725.1"/>
    </source>
</evidence>
<dbReference type="GO" id="GO:0005886">
    <property type="term" value="C:plasma membrane"/>
    <property type="evidence" value="ECO:0007669"/>
    <property type="project" value="TreeGrafter"/>
</dbReference>
<reference evidence="1" key="1">
    <citation type="submission" date="2025-08" db="UniProtKB">
        <authorList>
            <consortium name="RefSeq"/>
        </authorList>
    </citation>
    <scope>IDENTIFICATION</scope>
</reference>
<dbReference type="AlphaFoldDB" id="A0AAJ7EIL0"/>